<evidence type="ECO:0000313" key="4">
    <source>
        <dbReference type="EMBL" id="QDH89864.1"/>
    </source>
</evidence>
<keyword evidence="3" id="KW-0548">Nucleotidyltransferase</keyword>
<name>A0A514D8B2_9VIRU</name>
<evidence type="ECO:0000256" key="2">
    <source>
        <dbReference type="ARBA" id="ARBA00022679"/>
    </source>
</evidence>
<keyword evidence="1" id="KW-0696">RNA-directed RNA polymerase</keyword>
<dbReference type="GO" id="GO:0003968">
    <property type="term" value="F:RNA-directed RNA polymerase activity"/>
    <property type="evidence" value="ECO:0007669"/>
    <property type="project" value="UniProtKB-KW"/>
</dbReference>
<dbReference type="SUPFAM" id="SSF56672">
    <property type="entry name" value="DNA/RNA polymerases"/>
    <property type="match status" value="1"/>
</dbReference>
<evidence type="ECO:0000256" key="3">
    <source>
        <dbReference type="ARBA" id="ARBA00022695"/>
    </source>
</evidence>
<proteinExistence type="predicted"/>
<evidence type="ECO:0000256" key="1">
    <source>
        <dbReference type="ARBA" id="ARBA00022484"/>
    </source>
</evidence>
<accession>A0A514D8B2</accession>
<protein>
    <submittedName>
        <fullName evidence="4">Uncharacterized protein</fullName>
    </submittedName>
</protein>
<reference evidence="4" key="1">
    <citation type="submission" date="2019-05" db="EMBL/GenBank/DDBJ databases">
        <title>Metatranscriptomic reconstruction reveals RNA viruses with the potential to shape carbon cycling in soil.</title>
        <authorList>
            <person name="Starr E.P."/>
            <person name="Nuccio E."/>
            <person name="Pett-Ridge J."/>
            <person name="Banfield J.F."/>
            <person name="Firestone M.K."/>
        </authorList>
    </citation>
    <scope>NUCLEOTIDE SEQUENCE</scope>
    <source>
        <strain evidence="4">H4_Rhizo_43_scaffold_795</strain>
    </source>
</reference>
<gene>
    <name evidence="4" type="ORF">H4Rhizo43795_000002</name>
</gene>
<keyword evidence="2" id="KW-0808">Transferase</keyword>
<dbReference type="InterPro" id="IPR043502">
    <property type="entry name" value="DNA/RNA_pol_sf"/>
</dbReference>
<sequence>MKELDLTYTSDTKKAFEGMCRSLADITFLKRYYLKDETSGMYTAPLTLEVILTTPGWTRETDIFGITKNNVDWALRELALWPEEVYDEWMPKIVTQCSEHLDWIPSVTSYEINRVLILNEDAFY</sequence>
<organism evidence="4">
    <name type="scientific">Picornavirales sp</name>
    <dbReference type="NCBI Taxonomy" id="1955153"/>
    <lineage>
        <taxon>Viruses</taxon>
        <taxon>Riboviria</taxon>
        <taxon>Orthornavirae</taxon>
        <taxon>Pisuviricota</taxon>
        <taxon>Pisoniviricetes</taxon>
        <taxon>Picornavirales</taxon>
    </lineage>
</organism>
<dbReference type="EMBL" id="MN035092">
    <property type="protein sequence ID" value="QDH89864.1"/>
    <property type="molecule type" value="Genomic_RNA"/>
</dbReference>